<comment type="caution">
    <text evidence="2">The sequence shown here is derived from an EMBL/GenBank/DDBJ whole genome shotgun (WGS) entry which is preliminary data.</text>
</comment>
<dbReference type="InterPro" id="IPR000477">
    <property type="entry name" value="RT_dom"/>
</dbReference>
<dbReference type="EMBL" id="JAFNEN010000596">
    <property type="protein sequence ID" value="KAG8179927.1"/>
    <property type="molecule type" value="Genomic_DNA"/>
</dbReference>
<protein>
    <recommendedName>
        <fullName evidence="1">Reverse transcriptase domain-containing protein</fullName>
    </recommendedName>
</protein>
<sequence length="161" mass="17913">MVDFNNTLPEFKDITNPTSIGTTASYNTVHHIITKGLPVTAKPRRLHPKLHDAVKAEFLLAQGIIRPSNSPWSSPLHVVPKLDCTVRPMGDYGRLNAVTEFDSYPIPHLHDFAQALHGKHIFSKLDIFKAFHQIPIADEDIPKTAVTMPWGCTNIPVYALG</sequence>
<dbReference type="SUPFAM" id="SSF56672">
    <property type="entry name" value="DNA/RNA polymerases"/>
    <property type="match status" value="1"/>
</dbReference>
<accession>A0AAV6U790</accession>
<dbReference type="Proteomes" id="UP000827092">
    <property type="component" value="Unassembled WGS sequence"/>
</dbReference>
<dbReference type="PANTHER" id="PTHR24559">
    <property type="entry name" value="TRANSPOSON TY3-I GAG-POL POLYPROTEIN"/>
    <property type="match status" value="1"/>
</dbReference>
<organism evidence="2 3">
    <name type="scientific">Oedothorax gibbosus</name>
    <dbReference type="NCBI Taxonomy" id="931172"/>
    <lineage>
        <taxon>Eukaryota</taxon>
        <taxon>Metazoa</taxon>
        <taxon>Ecdysozoa</taxon>
        <taxon>Arthropoda</taxon>
        <taxon>Chelicerata</taxon>
        <taxon>Arachnida</taxon>
        <taxon>Araneae</taxon>
        <taxon>Araneomorphae</taxon>
        <taxon>Entelegynae</taxon>
        <taxon>Araneoidea</taxon>
        <taxon>Linyphiidae</taxon>
        <taxon>Erigoninae</taxon>
        <taxon>Oedothorax</taxon>
    </lineage>
</organism>
<dbReference type="Pfam" id="PF00078">
    <property type="entry name" value="RVT_1"/>
    <property type="match status" value="1"/>
</dbReference>
<name>A0AAV6U790_9ARAC</name>
<keyword evidence="3" id="KW-1185">Reference proteome</keyword>
<feature type="domain" description="Reverse transcriptase" evidence="1">
    <location>
        <begin position="80"/>
        <end position="149"/>
    </location>
</feature>
<gene>
    <name evidence="2" type="ORF">JTE90_025252</name>
</gene>
<dbReference type="InterPro" id="IPR043502">
    <property type="entry name" value="DNA/RNA_pol_sf"/>
</dbReference>
<evidence type="ECO:0000259" key="1">
    <source>
        <dbReference type="Pfam" id="PF00078"/>
    </source>
</evidence>
<dbReference type="InterPro" id="IPR043128">
    <property type="entry name" value="Rev_trsase/Diguanyl_cyclase"/>
</dbReference>
<dbReference type="CDD" id="cd01647">
    <property type="entry name" value="RT_LTR"/>
    <property type="match status" value="1"/>
</dbReference>
<reference evidence="2 3" key="1">
    <citation type="journal article" date="2022" name="Nat. Ecol. Evol.">
        <title>A masculinizing supergene underlies an exaggerated male reproductive morph in a spider.</title>
        <authorList>
            <person name="Hendrickx F."/>
            <person name="De Corte Z."/>
            <person name="Sonet G."/>
            <person name="Van Belleghem S.M."/>
            <person name="Kostlbacher S."/>
            <person name="Vangestel C."/>
        </authorList>
    </citation>
    <scope>NUCLEOTIDE SEQUENCE [LARGE SCALE GENOMIC DNA]</scope>
    <source>
        <strain evidence="2">W744_W776</strain>
    </source>
</reference>
<dbReference type="AlphaFoldDB" id="A0AAV6U790"/>
<evidence type="ECO:0000313" key="2">
    <source>
        <dbReference type="EMBL" id="KAG8179927.1"/>
    </source>
</evidence>
<dbReference type="Gene3D" id="3.10.10.10">
    <property type="entry name" value="HIV Type 1 Reverse Transcriptase, subunit A, domain 1"/>
    <property type="match status" value="1"/>
</dbReference>
<dbReference type="GO" id="GO:0071897">
    <property type="term" value="P:DNA biosynthetic process"/>
    <property type="evidence" value="ECO:0007669"/>
    <property type="project" value="UniProtKB-ARBA"/>
</dbReference>
<dbReference type="InterPro" id="IPR053134">
    <property type="entry name" value="RNA-dir_DNA_polymerase"/>
</dbReference>
<proteinExistence type="predicted"/>
<dbReference type="PANTHER" id="PTHR24559:SF444">
    <property type="entry name" value="REVERSE TRANSCRIPTASE DOMAIN-CONTAINING PROTEIN"/>
    <property type="match status" value="1"/>
</dbReference>
<evidence type="ECO:0000313" key="3">
    <source>
        <dbReference type="Proteomes" id="UP000827092"/>
    </source>
</evidence>
<dbReference type="Gene3D" id="3.30.70.270">
    <property type="match status" value="1"/>
</dbReference>